<dbReference type="Proteomes" id="UP000835052">
    <property type="component" value="Unassembled WGS sequence"/>
</dbReference>
<evidence type="ECO:0000313" key="3">
    <source>
        <dbReference type="Proteomes" id="UP000835052"/>
    </source>
</evidence>
<gene>
    <name evidence="2" type="ORF">CAUJ_LOCUS7634</name>
</gene>
<name>A0A8S1H8G9_9PELO</name>
<organism evidence="2 3">
    <name type="scientific">Caenorhabditis auriculariae</name>
    <dbReference type="NCBI Taxonomy" id="2777116"/>
    <lineage>
        <taxon>Eukaryota</taxon>
        <taxon>Metazoa</taxon>
        <taxon>Ecdysozoa</taxon>
        <taxon>Nematoda</taxon>
        <taxon>Chromadorea</taxon>
        <taxon>Rhabditida</taxon>
        <taxon>Rhabditina</taxon>
        <taxon>Rhabditomorpha</taxon>
        <taxon>Rhabditoidea</taxon>
        <taxon>Rhabditidae</taxon>
        <taxon>Peloderinae</taxon>
        <taxon>Caenorhabditis</taxon>
    </lineage>
</organism>
<comment type="caution">
    <text evidence="2">The sequence shown here is derived from an EMBL/GenBank/DDBJ whole genome shotgun (WGS) entry which is preliminary data.</text>
</comment>
<reference evidence="2" key="1">
    <citation type="submission" date="2020-10" db="EMBL/GenBank/DDBJ databases">
        <authorList>
            <person name="Kikuchi T."/>
        </authorList>
    </citation>
    <scope>NUCLEOTIDE SEQUENCE</scope>
    <source>
        <strain evidence="2">NKZ352</strain>
    </source>
</reference>
<evidence type="ECO:0000313" key="2">
    <source>
        <dbReference type="EMBL" id="CAD6191715.1"/>
    </source>
</evidence>
<protein>
    <submittedName>
        <fullName evidence="2">Uncharacterized protein</fullName>
    </submittedName>
</protein>
<feature type="region of interest" description="Disordered" evidence="1">
    <location>
        <begin position="24"/>
        <end position="62"/>
    </location>
</feature>
<keyword evidence="3" id="KW-1185">Reference proteome</keyword>
<sequence length="80" mass="8627">MGGGSRFVSEGRARLAWRLLPESCGERRRRESGRTKEGGRQTPAEGLPTLAESTRRPDGCGTCGQGHATHVHCQPNNILA</sequence>
<dbReference type="EMBL" id="CAJGYM010000023">
    <property type="protein sequence ID" value="CAD6191715.1"/>
    <property type="molecule type" value="Genomic_DNA"/>
</dbReference>
<evidence type="ECO:0000256" key="1">
    <source>
        <dbReference type="SAM" id="MobiDB-lite"/>
    </source>
</evidence>
<accession>A0A8S1H8G9</accession>
<feature type="compositionally biased region" description="Basic and acidic residues" evidence="1">
    <location>
        <begin position="24"/>
        <end position="39"/>
    </location>
</feature>
<proteinExistence type="predicted"/>
<dbReference type="AlphaFoldDB" id="A0A8S1H8G9"/>